<protein>
    <submittedName>
        <fullName evidence="1">ORF67</fullName>
    </submittedName>
</protein>
<sequence>MNFEQKSNYYNITDSRFMNEINHFFKTKTYSSRIDGNLLRLEWKSFFLDYLDDSKKDFTVTLPRSWSFSIPFPIIFGSSSGHAGSGKTTSFVDFINRVCDIGICSPINKTSDNFRTILDYHGQPFSHDFLAKSNTFHKALSYKAQLYTAINHQCAILENDEDLVAKFKLFTEFENTNDVEKMEKLSRSVWSAVFTKGRNIAILLLKWRKEEFFKNKLYDYRLIGKKHETDEPTFRFLKEYNSTIDAIRRGLKIQKYAYGDIQTLHKVLSKKKIECLQISHSRITTAEDFRDFVAMTSHDEICLPLLSLYSIILSEEDGRSSILNLFYLIIDYFCVSEIYNLYSSKHRPICYISSGSITQSLNIAKTPSSLEYITSPISISDTNINQSWCSEYSRRDISNNVELSDLIQTFNKIRERFLFPNQESFLMLHSRENFSENINDPSWKKDGTRLFLRHAEIEKSNRQSVKVHNDAIITLKDTLYVSSDLILIDHTELPRMHHNGAYNINYENISSLTPNEATKNICDMFKLKNKIYDNRSIVSTLVKQPDLSAKVKFETHITNKRKREKSNVNEMDESKCDVTNKLGIIHIVGYANLLLSNEQHKMFRLYQRSIVAHLGDGKVFSNHAFVTSKSPDQLGEFYYEPTSDMVTIYANPDYSKSGADFNKSVENSIAKIEMVMVFRRIRNFIENSPVINARLYTQVTLQGVCGTLHQIMHSVFQKTHKSFKFLIYMGVLDYFYNNWLPEYPDTKLTINPTIYENYKFASELIKNTNDVFTTIDNCFSKIYTCVRSIYAICPDFSKNQKLELYINHLNICNFISTNNFKICMSLPDLISHTITSEMFIVGDSNHRCFRNNKFEKKYSNKSSSFTEKYYMDNPSKVKYHHIMKWATEHHLPHIISDAECVLKISEILIVSTNPSFQNIDWRKIFKTNQTDRFGVLMRKYTAPSTIDKSLLHHRKFISESYERDVIDRPFIENSNCKAEKNTDIVVKGINKMHYTDKSYDFNNIDVQRLIERDITGCICAPVISSNNSTFHYEQGNTRNNQCVFDVGKLVENMQHNSCIDLESMTSALLVGLTRNSNLNDLHISNIDQAKKMLILHYGESQNRNKFTQKHTRSTICTKYEKFR</sequence>
<reference evidence="1" key="2">
    <citation type="submission" date="2023-01" db="EMBL/GenBank/DDBJ databases">
        <authorList>
            <person name="Rosani U."/>
            <person name="Delmont T.O."/>
            <person name="Gaia M."/>
            <person name="Krupovic M."/>
        </authorList>
    </citation>
    <scope>NUCLEOTIDE SEQUENCE</scope>
    <source>
        <strain evidence="1">MalacoHV2/Med/2018 153</strain>
    </source>
</reference>
<accession>A0AA48P7T9</accession>
<reference evidence="1" key="1">
    <citation type="journal article" date="2023" name="Front. Mar. Sci.">
        <title>Tracing the invertebrate herpesviruses in the global sequence datasets.</title>
        <authorList>
            <person name="Rosani U."/>
            <person name="Gaia M."/>
            <person name="Delmont T.O."/>
            <person name="Krupovic M."/>
        </authorList>
    </citation>
    <scope>NUCLEOTIDE SEQUENCE</scope>
    <source>
        <strain evidence="1">MalacoHV2/Med/2018 153</strain>
    </source>
</reference>
<organism evidence="1">
    <name type="scientific">Malaco herpesvirus 2</name>
    <dbReference type="NCBI Taxonomy" id="3031798"/>
    <lineage>
        <taxon>Viruses</taxon>
        <taxon>Duplodnaviria</taxon>
        <taxon>Heunggongvirae</taxon>
        <taxon>Peploviricota</taxon>
        <taxon>Herviviricetes</taxon>
        <taxon>Herpesvirales</taxon>
        <taxon>Malacoherpesviridae</taxon>
    </lineage>
</organism>
<evidence type="ECO:0000313" key="1">
    <source>
        <dbReference type="EMBL" id="DBA11607.1"/>
    </source>
</evidence>
<name>A0AA48P7T9_9VIRU</name>
<dbReference type="EMBL" id="BK063061">
    <property type="protein sequence ID" value="DBA11607.1"/>
    <property type="molecule type" value="Genomic_DNA"/>
</dbReference>
<proteinExistence type="predicted"/>